<dbReference type="Pfam" id="PF00069">
    <property type="entry name" value="Pkinase"/>
    <property type="match status" value="1"/>
</dbReference>
<evidence type="ECO:0000256" key="8">
    <source>
        <dbReference type="ARBA" id="ARBA00048679"/>
    </source>
</evidence>
<feature type="compositionally biased region" description="Polar residues" evidence="10">
    <location>
        <begin position="150"/>
        <end position="163"/>
    </location>
</feature>
<reference evidence="12 13" key="1">
    <citation type="submission" date="2017-03" db="EMBL/GenBank/DDBJ databases">
        <title>An alternative strategy for trypanosome survival in the mammalian bloodstream revealed through genome and transcriptome analysis of the ubiquitous bovine parasite Trypanosoma (Megatrypanum) theileri.</title>
        <authorList>
            <person name="Kelly S."/>
            <person name="Ivens A."/>
            <person name="Mott A."/>
            <person name="O'Neill E."/>
            <person name="Emms D."/>
            <person name="Macleod O."/>
            <person name="Voorheis P."/>
            <person name="Matthews J."/>
            <person name="Matthews K."/>
            <person name="Carrington M."/>
        </authorList>
    </citation>
    <scope>NUCLEOTIDE SEQUENCE [LARGE SCALE GENOMIC DNA]</scope>
    <source>
        <strain evidence="12">Edinburgh</strain>
    </source>
</reference>
<evidence type="ECO:0000256" key="9">
    <source>
        <dbReference type="PROSITE-ProRule" id="PRU10141"/>
    </source>
</evidence>
<organism evidence="12 13">
    <name type="scientific">Trypanosoma theileri</name>
    <dbReference type="NCBI Taxonomy" id="67003"/>
    <lineage>
        <taxon>Eukaryota</taxon>
        <taxon>Discoba</taxon>
        <taxon>Euglenozoa</taxon>
        <taxon>Kinetoplastea</taxon>
        <taxon>Metakinetoplastina</taxon>
        <taxon>Trypanosomatida</taxon>
        <taxon>Trypanosomatidae</taxon>
        <taxon>Trypanosoma</taxon>
    </lineage>
</organism>
<dbReference type="AlphaFoldDB" id="A0A1X0NSB6"/>
<feature type="region of interest" description="Disordered" evidence="10">
    <location>
        <begin position="225"/>
        <end position="269"/>
    </location>
</feature>
<keyword evidence="5" id="KW-0418">Kinase</keyword>
<feature type="compositionally biased region" description="Polar residues" evidence="10">
    <location>
        <begin position="80"/>
        <end position="91"/>
    </location>
</feature>
<dbReference type="InterPro" id="IPR011009">
    <property type="entry name" value="Kinase-like_dom_sf"/>
</dbReference>
<feature type="compositionally biased region" description="Low complexity" evidence="10">
    <location>
        <begin position="183"/>
        <end position="210"/>
    </location>
</feature>
<dbReference type="Gene3D" id="1.10.510.10">
    <property type="entry name" value="Transferase(Phosphotransferase) domain 1"/>
    <property type="match status" value="1"/>
</dbReference>
<dbReference type="PROSITE" id="PS50011">
    <property type="entry name" value="PROTEIN_KINASE_DOM"/>
    <property type="match status" value="1"/>
</dbReference>
<dbReference type="GeneID" id="39986822"/>
<keyword evidence="6 9" id="KW-0067">ATP-binding</keyword>
<dbReference type="GO" id="GO:0004674">
    <property type="term" value="F:protein serine/threonine kinase activity"/>
    <property type="evidence" value="ECO:0007669"/>
    <property type="project" value="UniProtKB-KW"/>
</dbReference>
<keyword evidence="2" id="KW-0723">Serine/threonine-protein kinase</keyword>
<comment type="catalytic activity">
    <reaction evidence="8">
        <text>L-seryl-[protein] + ATP = O-phospho-L-seryl-[protein] + ADP + H(+)</text>
        <dbReference type="Rhea" id="RHEA:17989"/>
        <dbReference type="Rhea" id="RHEA-COMP:9863"/>
        <dbReference type="Rhea" id="RHEA-COMP:11604"/>
        <dbReference type="ChEBI" id="CHEBI:15378"/>
        <dbReference type="ChEBI" id="CHEBI:29999"/>
        <dbReference type="ChEBI" id="CHEBI:30616"/>
        <dbReference type="ChEBI" id="CHEBI:83421"/>
        <dbReference type="ChEBI" id="CHEBI:456216"/>
        <dbReference type="EC" id="2.7.11.1"/>
    </reaction>
</comment>
<protein>
    <recommendedName>
        <fullName evidence="1">non-specific serine/threonine protein kinase</fullName>
        <ecNumber evidence="1">2.7.11.1</ecNumber>
    </recommendedName>
</protein>
<keyword evidence="4 9" id="KW-0547">Nucleotide-binding</keyword>
<dbReference type="PROSITE" id="PS00108">
    <property type="entry name" value="PROTEIN_KINASE_ST"/>
    <property type="match status" value="1"/>
</dbReference>
<feature type="region of interest" description="Disordered" evidence="10">
    <location>
        <begin position="120"/>
        <end position="163"/>
    </location>
</feature>
<dbReference type="PROSITE" id="PS00107">
    <property type="entry name" value="PROTEIN_KINASE_ATP"/>
    <property type="match status" value="1"/>
</dbReference>
<feature type="region of interest" description="Disordered" evidence="10">
    <location>
        <begin position="75"/>
        <end position="99"/>
    </location>
</feature>
<proteinExistence type="predicted"/>
<dbReference type="FunFam" id="3.30.200.20:FF:000955">
    <property type="entry name" value="Protein kinase, putative"/>
    <property type="match status" value="1"/>
</dbReference>
<dbReference type="InterPro" id="IPR008271">
    <property type="entry name" value="Ser/Thr_kinase_AS"/>
</dbReference>
<dbReference type="PANTHER" id="PTHR47634">
    <property type="entry name" value="PROTEIN KINASE DOMAIN-CONTAINING PROTEIN-RELATED"/>
    <property type="match status" value="1"/>
</dbReference>
<feature type="region of interest" description="Disordered" evidence="10">
    <location>
        <begin position="180"/>
        <end position="210"/>
    </location>
</feature>
<evidence type="ECO:0000256" key="1">
    <source>
        <dbReference type="ARBA" id="ARBA00012513"/>
    </source>
</evidence>
<keyword evidence="13" id="KW-1185">Reference proteome</keyword>
<sequence length="934" mass="104036">MATAGAEPYGSPLRHPNCRLSVNTSIHSPLSSWYIDSAEPQRGVMSPMSPLPYRSPAIYVRREDFTPRRSSPIVAARGARTSQDRPASNANGGVGSMSPRCGVIAQRRYQLTPTDYFSATVQGGSQRMGSRSGRALSSTLGRSSGLGSPARQSATPLTQSPLLDVNTASRPLSARQAPFRFSQQEQQEQKQVQSQQLSLPPQQQGQPQPQPYVQQYSFRVQVSGQKIKGNRRDDDSLVTSSNDLSNTDDGTSYNLKATQQDCTNTRTTKLTHRPVRELTRVEDSPARTKVTSETFPKQFVQKVITPVVRRQQTPEYYNPVRNNSSSLENSGISNTDRIDLNGTLNREFPIHESLCVNPRRRMPNIGTVPNMYSTMHTIVPQRRVRAEEAVEAAPQSNAVAASVTAAAAAVTAASVTVSVTTTTAAAAAAAATAATSETATAGVTPIQSSDCSRTSTDTSNVINNNVITKTPILMEPKFSFVSSRSIMQQFVQRWRNHYEENKSAYYEGGYMSVTPGKKLNSRYVVVQKLGWGEFSTVWLAYDTLHTTLGKPHQAFVALKIAKCDNTVSQSTQYEINLLRYIGAKSEAGTPLTNLVDCFEVKGEYGSHVCMVMPLHGSNLLSIIDQMKAKKCMRSSSEIRLIKEIVASMLIGLNELDRLDIIHTDIKPENVLCSSPDPKVFHVIETFCRRNKERSTMVPYEKIHESMSQGDPNHLVRLADFGLSAALKPPATIATNSLQDANEEILLKSLIGSKKEFPVEKSGTVTNLRGTMIQTREYRAPEIIIGLDFNTRTDIWSVGCMVYELITGDFLMDPKRRTKNERMMDVEHLAMMMQILGPVPDEIIKLRTKRDPHRPPPRYIHRYFDENGRFIYADRYRLYPRRHLERELELYLPPAEAREAGGFIMNCLESYDPTRRPSARCLLGHTWLAEVTGQQ</sequence>
<dbReference type="InterPro" id="IPR017441">
    <property type="entry name" value="Protein_kinase_ATP_BS"/>
</dbReference>
<comment type="catalytic activity">
    <reaction evidence="7">
        <text>L-threonyl-[protein] + ATP = O-phospho-L-threonyl-[protein] + ADP + H(+)</text>
        <dbReference type="Rhea" id="RHEA:46608"/>
        <dbReference type="Rhea" id="RHEA-COMP:11060"/>
        <dbReference type="Rhea" id="RHEA-COMP:11605"/>
        <dbReference type="ChEBI" id="CHEBI:15378"/>
        <dbReference type="ChEBI" id="CHEBI:30013"/>
        <dbReference type="ChEBI" id="CHEBI:30616"/>
        <dbReference type="ChEBI" id="CHEBI:61977"/>
        <dbReference type="ChEBI" id="CHEBI:456216"/>
        <dbReference type="EC" id="2.7.11.1"/>
    </reaction>
</comment>
<dbReference type="RefSeq" id="XP_028881652.1">
    <property type="nucleotide sequence ID" value="XM_029027042.1"/>
</dbReference>
<comment type="caution">
    <text evidence="12">The sequence shown here is derived from an EMBL/GenBank/DDBJ whole genome shotgun (WGS) entry which is preliminary data.</text>
</comment>
<evidence type="ECO:0000313" key="13">
    <source>
        <dbReference type="Proteomes" id="UP000192257"/>
    </source>
</evidence>
<evidence type="ECO:0000313" key="12">
    <source>
        <dbReference type="EMBL" id="ORC87586.1"/>
    </source>
</evidence>
<evidence type="ECO:0000256" key="7">
    <source>
        <dbReference type="ARBA" id="ARBA00047899"/>
    </source>
</evidence>
<dbReference type="EMBL" id="NBCO01000021">
    <property type="protein sequence ID" value="ORC87586.1"/>
    <property type="molecule type" value="Genomic_DNA"/>
</dbReference>
<dbReference type="InterPro" id="IPR000719">
    <property type="entry name" value="Prot_kinase_dom"/>
</dbReference>
<feature type="binding site" evidence="9">
    <location>
        <position position="559"/>
    </location>
    <ligand>
        <name>ATP</name>
        <dbReference type="ChEBI" id="CHEBI:30616"/>
    </ligand>
</feature>
<dbReference type="EC" id="2.7.11.1" evidence="1"/>
<dbReference type="Gene3D" id="3.30.200.20">
    <property type="entry name" value="Phosphorylase Kinase, domain 1"/>
    <property type="match status" value="1"/>
</dbReference>
<dbReference type="PANTHER" id="PTHR47634:SF9">
    <property type="entry name" value="PROTEIN KINASE DOMAIN-CONTAINING PROTEIN-RELATED"/>
    <property type="match status" value="1"/>
</dbReference>
<evidence type="ECO:0000256" key="2">
    <source>
        <dbReference type="ARBA" id="ARBA00022527"/>
    </source>
</evidence>
<evidence type="ECO:0000256" key="6">
    <source>
        <dbReference type="ARBA" id="ARBA00022840"/>
    </source>
</evidence>
<dbReference type="OrthoDB" id="2649at2759"/>
<dbReference type="InterPro" id="IPR051334">
    <property type="entry name" value="SRPK"/>
</dbReference>
<evidence type="ECO:0000256" key="5">
    <source>
        <dbReference type="ARBA" id="ARBA00022777"/>
    </source>
</evidence>
<name>A0A1X0NSB6_9TRYP</name>
<dbReference type="SMART" id="SM00220">
    <property type="entry name" value="S_TKc"/>
    <property type="match status" value="1"/>
</dbReference>
<feature type="domain" description="Protein kinase" evidence="11">
    <location>
        <begin position="523"/>
        <end position="927"/>
    </location>
</feature>
<dbReference type="GO" id="GO:0000245">
    <property type="term" value="P:spliceosomal complex assembly"/>
    <property type="evidence" value="ECO:0007669"/>
    <property type="project" value="TreeGrafter"/>
</dbReference>
<dbReference type="Proteomes" id="UP000192257">
    <property type="component" value="Unassembled WGS sequence"/>
</dbReference>
<keyword evidence="3" id="KW-0808">Transferase</keyword>
<evidence type="ECO:0000259" key="11">
    <source>
        <dbReference type="PROSITE" id="PS50011"/>
    </source>
</evidence>
<dbReference type="STRING" id="67003.A0A1X0NSB6"/>
<accession>A0A1X0NSB6</accession>
<evidence type="ECO:0000256" key="4">
    <source>
        <dbReference type="ARBA" id="ARBA00022741"/>
    </source>
</evidence>
<dbReference type="GO" id="GO:0050684">
    <property type="term" value="P:regulation of mRNA processing"/>
    <property type="evidence" value="ECO:0007669"/>
    <property type="project" value="TreeGrafter"/>
</dbReference>
<feature type="compositionally biased region" description="Polar residues" evidence="10">
    <location>
        <begin position="237"/>
        <end position="268"/>
    </location>
</feature>
<evidence type="ECO:0000256" key="3">
    <source>
        <dbReference type="ARBA" id="ARBA00022679"/>
    </source>
</evidence>
<dbReference type="GO" id="GO:0005524">
    <property type="term" value="F:ATP binding"/>
    <property type="evidence" value="ECO:0007669"/>
    <property type="project" value="UniProtKB-UniRule"/>
</dbReference>
<dbReference type="VEuPathDB" id="TriTrypDB:TM35_000211920"/>
<evidence type="ECO:0000256" key="10">
    <source>
        <dbReference type="SAM" id="MobiDB-lite"/>
    </source>
</evidence>
<gene>
    <name evidence="12" type="ORF">TM35_000211920</name>
</gene>
<feature type="compositionally biased region" description="Low complexity" evidence="10">
    <location>
        <begin position="122"/>
        <end position="148"/>
    </location>
</feature>
<dbReference type="SUPFAM" id="SSF56112">
    <property type="entry name" value="Protein kinase-like (PK-like)"/>
    <property type="match status" value="1"/>
</dbReference>